<feature type="region of interest" description="Disordered" evidence="1">
    <location>
        <begin position="91"/>
        <end position="119"/>
    </location>
</feature>
<gene>
    <name evidence="2" type="ORF">MNBD_CHLOROFLEXI01-2469</name>
</gene>
<protein>
    <submittedName>
        <fullName evidence="2">Carbon monoxide oxidation accessory protein CoxE</fullName>
    </submittedName>
</protein>
<dbReference type="PANTHER" id="PTHR39338">
    <property type="entry name" value="BLL5662 PROTEIN-RELATED"/>
    <property type="match status" value="1"/>
</dbReference>
<dbReference type="AlphaFoldDB" id="A0A3B0V9M4"/>
<name>A0A3B0V9M4_9ZZZZ</name>
<proteinExistence type="predicted"/>
<evidence type="ECO:0000256" key="1">
    <source>
        <dbReference type="SAM" id="MobiDB-lite"/>
    </source>
</evidence>
<dbReference type="Pfam" id="PF05762">
    <property type="entry name" value="VWA_CoxE"/>
    <property type="match status" value="1"/>
</dbReference>
<reference evidence="2" key="1">
    <citation type="submission" date="2018-06" db="EMBL/GenBank/DDBJ databases">
        <authorList>
            <person name="Zhirakovskaya E."/>
        </authorList>
    </citation>
    <scope>NUCLEOTIDE SEQUENCE</scope>
</reference>
<dbReference type="PANTHER" id="PTHR39338:SF6">
    <property type="entry name" value="BLL5662 PROTEIN"/>
    <property type="match status" value="1"/>
</dbReference>
<organism evidence="2">
    <name type="scientific">hydrothermal vent metagenome</name>
    <dbReference type="NCBI Taxonomy" id="652676"/>
    <lineage>
        <taxon>unclassified sequences</taxon>
        <taxon>metagenomes</taxon>
        <taxon>ecological metagenomes</taxon>
    </lineage>
</organism>
<dbReference type="InterPro" id="IPR008912">
    <property type="entry name" value="Uncharacterised_CoxE"/>
</dbReference>
<feature type="non-terminal residue" evidence="2">
    <location>
        <position position="242"/>
    </location>
</feature>
<dbReference type="EMBL" id="UOEU01000750">
    <property type="protein sequence ID" value="VAW39541.1"/>
    <property type="molecule type" value="Genomic_DNA"/>
</dbReference>
<sequence>MDGQLLHNLILFGRLLRALGMDVNPGRMIDLVHTLQHVNLARKTDFYYTTRSLLVHNRDDLPLFEQAFELFWRVPREKTLFDDLFKFRPESGNQQPIIAPPALQEAEKSGEDGEDNDEDDVQQVIEVTQTYSSRELLRRKDFGELGEDEVAAVKRFMAQMVWQLGLRRTRRRRAGRGRQLDLRRILRRNLRYGGELIEWPSRQFKYKPRPLIIIADISGSMERYSRLLLHFIYGLTKGLEQQ</sequence>
<evidence type="ECO:0000313" key="2">
    <source>
        <dbReference type="EMBL" id="VAW39541.1"/>
    </source>
</evidence>
<accession>A0A3B0V9M4</accession>